<sequence>MTSILSDLYDKVQTESRVARFIKQFNVVRVLKESGFNKIKGFSLIGIVDFLLALVFTHKNMFRTMQSSKELVQFAKDTTYRFLNDPRSDWRQFQLRLGAQIIKDYLSLLTSKERVRTIVFDDSAYSRDRSKKVELLARVKDHVTGRYFKGFRKFTAGWTDGATFIPLAFALLSSANPKNRLYEQGPDIPQGSPGEHRRKEAVQPGTTVMLDMLDQILVLIRIYGLRWDIEVYFKMCKSFLRLAKEFQSRTYDAMIAHTTIVCIRYMLLAVENREQKDSRTHGEIFYQFCDEVTDLDFTQAFLYFLDLFTQTLRENLFLSELMVDQLLAAFMAKLPSFIKNRLCLNAA</sequence>
<organism evidence="2 3">
    <name type="scientific">Thermanaerosceptrum fracticalcis</name>
    <dbReference type="NCBI Taxonomy" id="1712410"/>
    <lineage>
        <taxon>Bacteria</taxon>
        <taxon>Bacillati</taxon>
        <taxon>Bacillota</taxon>
        <taxon>Clostridia</taxon>
        <taxon>Eubacteriales</taxon>
        <taxon>Peptococcaceae</taxon>
        <taxon>Thermanaerosceptrum</taxon>
    </lineage>
</organism>
<feature type="domain" description="Transposase IS701-like DDE" evidence="1">
    <location>
        <begin position="53"/>
        <end position="199"/>
    </location>
</feature>
<dbReference type="SUPFAM" id="SSF53098">
    <property type="entry name" value="Ribonuclease H-like"/>
    <property type="match status" value="1"/>
</dbReference>
<evidence type="ECO:0000259" key="1">
    <source>
        <dbReference type="Pfam" id="PF13546"/>
    </source>
</evidence>
<evidence type="ECO:0000313" key="2">
    <source>
        <dbReference type="EMBL" id="QNB48296.1"/>
    </source>
</evidence>
<dbReference type="KEGG" id="tfr:BR63_04525"/>
<reference evidence="2 3" key="1">
    <citation type="journal article" date="2019" name="Front. Microbiol.">
        <title>Thermoanaerosceptrum fracticalcis gen. nov. sp. nov., a Novel Fumarate-Fermenting Microorganism From a Deep Fractured Carbonate Aquifer of the US Great Basin.</title>
        <authorList>
            <person name="Hamilton-Brehm S.D."/>
            <person name="Stewart L.E."/>
            <person name="Zavarin M."/>
            <person name="Caldwell M."/>
            <person name="Lawson P.A."/>
            <person name="Onstott T.C."/>
            <person name="Grzymski J."/>
            <person name="Neveux I."/>
            <person name="Lollar B.S."/>
            <person name="Russell C.E."/>
            <person name="Moser D.P."/>
        </authorList>
    </citation>
    <scope>NUCLEOTIDE SEQUENCE [LARGE SCALE GENOMIC DNA]</scope>
    <source>
        <strain evidence="2 3">DRI-13</strain>
    </source>
</reference>
<protein>
    <recommendedName>
        <fullName evidence="1">Transposase IS701-like DDE domain-containing protein</fullName>
    </recommendedName>
</protein>
<proteinExistence type="predicted"/>
<gene>
    <name evidence="2" type="ORF">BR63_04525</name>
</gene>
<name>A0A7G6E892_THEFR</name>
<dbReference type="OrthoDB" id="29496at2"/>
<dbReference type="InterPro" id="IPR038721">
    <property type="entry name" value="IS701-like_DDE_dom"/>
</dbReference>
<keyword evidence="3" id="KW-1185">Reference proteome</keyword>
<accession>A0A7G6E892</accession>
<dbReference type="InterPro" id="IPR012337">
    <property type="entry name" value="RNaseH-like_sf"/>
</dbReference>
<dbReference type="Pfam" id="PF13546">
    <property type="entry name" value="DDE_5"/>
    <property type="match status" value="1"/>
</dbReference>
<dbReference type="EMBL" id="CP045798">
    <property type="protein sequence ID" value="QNB48296.1"/>
    <property type="molecule type" value="Genomic_DNA"/>
</dbReference>
<dbReference type="Proteomes" id="UP000515847">
    <property type="component" value="Chromosome"/>
</dbReference>
<dbReference type="AlphaFoldDB" id="A0A7G6E892"/>
<evidence type="ECO:0000313" key="3">
    <source>
        <dbReference type="Proteomes" id="UP000515847"/>
    </source>
</evidence>